<evidence type="ECO:0000313" key="1">
    <source>
        <dbReference type="EMBL" id="UYZ08848.1"/>
    </source>
</evidence>
<dbReference type="Proteomes" id="UP000298735">
    <property type="component" value="Chromosome Circular"/>
</dbReference>
<reference evidence="1" key="1">
    <citation type="submission" date="2022-10" db="EMBL/GenBank/DDBJ databases">
        <title>Complete genome sequence of Agrobacterium salinitolerans CFBP5507.</title>
        <authorList>
            <person name="Tchabashvili S."/>
            <person name="Yen H.-C."/>
            <person name="Haryono M."/>
            <person name="Lin Y.-C."/>
            <person name="Lai E.-M."/>
            <person name="Kuo C.-H."/>
        </authorList>
    </citation>
    <scope>NUCLEOTIDE SEQUENCE</scope>
    <source>
        <strain evidence="1">CFBP5507</strain>
    </source>
</reference>
<protein>
    <submittedName>
        <fullName evidence="1">Uncharacterized protein</fullName>
    </submittedName>
</protein>
<proteinExistence type="predicted"/>
<gene>
    <name evidence="1" type="ORF">CFBP5507_04190</name>
</gene>
<name>A0A4Z1REU9_9HYPH</name>
<dbReference type="OrthoDB" id="8410412at2"/>
<dbReference type="AlphaFoldDB" id="A0A4Z1REU9"/>
<accession>A0A4Z1REU9</accession>
<organism evidence="1 2">
    <name type="scientific">Agrobacterium salinitolerans</name>
    <dbReference type="NCBI Taxonomy" id="1183413"/>
    <lineage>
        <taxon>Bacteria</taxon>
        <taxon>Pseudomonadati</taxon>
        <taxon>Pseudomonadota</taxon>
        <taxon>Alphaproteobacteria</taxon>
        <taxon>Hyphomicrobiales</taxon>
        <taxon>Rhizobiaceae</taxon>
        <taxon>Rhizobium/Agrobacterium group</taxon>
        <taxon>Agrobacterium</taxon>
    </lineage>
</organism>
<sequence length="60" mass="6878">MPKRPVTLERIEEMLLFAAKLVDERGPIMQPILDRLESEYIAAKQRGSATDRIRKLIQAA</sequence>
<dbReference type="EMBL" id="CP109968">
    <property type="protein sequence ID" value="UYZ08848.1"/>
    <property type="molecule type" value="Genomic_DNA"/>
</dbReference>
<evidence type="ECO:0000313" key="2">
    <source>
        <dbReference type="Proteomes" id="UP000298735"/>
    </source>
</evidence>
<dbReference type="KEGG" id="asal:CFBP5507_04190"/>